<dbReference type="GeneID" id="117216344"/>
<gene>
    <name evidence="2" type="primary">LOC117216344</name>
</gene>
<evidence type="ECO:0000313" key="2">
    <source>
        <dbReference type="RefSeq" id="XP_033318885.1"/>
    </source>
</evidence>
<reference evidence="2" key="1">
    <citation type="submission" date="2025-08" db="UniProtKB">
        <authorList>
            <consortium name="RefSeq"/>
        </authorList>
    </citation>
    <scope>IDENTIFICATION</scope>
    <source>
        <tissue evidence="2">Muscle</tissue>
    </source>
</reference>
<dbReference type="Proteomes" id="UP000515164">
    <property type="component" value="Unplaced"/>
</dbReference>
<sequence>MICHLLCVDEITDRRRIDVSRTRCLMATTRLSLYCIYFAGPIRRSICDTVVSRATVRDTAYVFLVLKDVTPRNKLIRGRFSSRTTEWPVSGTGEKARRVELPTCIHIWNSSGWNPAVSLWTILIGNFLRPSEGQGIVRVGITSVWIARNTL</sequence>
<dbReference type="AlphaFoldDB" id="A0A6P8NX97"/>
<accession>A0A6P8NX97</accession>
<keyword evidence="1" id="KW-1185">Reference proteome</keyword>
<evidence type="ECO:0000313" key="1">
    <source>
        <dbReference type="Proteomes" id="UP000515164"/>
    </source>
</evidence>
<organism evidence="1 2">
    <name type="scientific">Bombus bifarius</name>
    <dbReference type="NCBI Taxonomy" id="103933"/>
    <lineage>
        <taxon>Eukaryota</taxon>
        <taxon>Metazoa</taxon>
        <taxon>Ecdysozoa</taxon>
        <taxon>Arthropoda</taxon>
        <taxon>Hexapoda</taxon>
        <taxon>Insecta</taxon>
        <taxon>Pterygota</taxon>
        <taxon>Neoptera</taxon>
        <taxon>Endopterygota</taxon>
        <taxon>Hymenoptera</taxon>
        <taxon>Apocrita</taxon>
        <taxon>Aculeata</taxon>
        <taxon>Apoidea</taxon>
        <taxon>Anthophila</taxon>
        <taxon>Apidae</taxon>
        <taxon>Bombus</taxon>
        <taxon>Pyrobombus</taxon>
    </lineage>
</organism>
<name>A0A6P8NX97_9HYME</name>
<proteinExistence type="predicted"/>
<dbReference type="RefSeq" id="XP_033318885.1">
    <property type="nucleotide sequence ID" value="XM_033462994.1"/>
</dbReference>
<dbReference type="KEGG" id="bbif:117216344"/>
<protein>
    <submittedName>
        <fullName evidence="2">Uncharacterized protein LOC117216344</fullName>
    </submittedName>
</protein>